<evidence type="ECO:0000313" key="2">
    <source>
        <dbReference type="EMBL" id="ABK18115.1"/>
    </source>
</evidence>
<dbReference type="GO" id="GO:0015562">
    <property type="term" value="F:efflux transmembrane transporter activity"/>
    <property type="evidence" value="ECO:0007669"/>
    <property type="project" value="InterPro"/>
</dbReference>
<comment type="similarity">
    <text evidence="1">Belongs to the outer membrane factor (OMF) (TC 1.B.17) family.</text>
</comment>
<evidence type="ECO:0000256" key="1">
    <source>
        <dbReference type="ARBA" id="ARBA00007613"/>
    </source>
</evidence>
<organism evidence="2 3">
    <name type="scientific">Syntrophobacter fumaroxidans (strain DSM 10017 / MPOB)</name>
    <dbReference type="NCBI Taxonomy" id="335543"/>
    <lineage>
        <taxon>Bacteria</taxon>
        <taxon>Pseudomonadati</taxon>
        <taxon>Thermodesulfobacteriota</taxon>
        <taxon>Syntrophobacteria</taxon>
        <taxon>Syntrophobacterales</taxon>
        <taxon>Syntrophobacteraceae</taxon>
        <taxon>Syntrophobacter</taxon>
    </lineage>
</organism>
<dbReference type="PANTHER" id="PTHR30203">
    <property type="entry name" value="OUTER MEMBRANE CATION EFFLUX PROTEIN"/>
    <property type="match status" value="1"/>
</dbReference>
<dbReference type="HOGENOM" id="CLU_012817_15_0_7"/>
<dbReference type="RefSeq" id="WP_011699283.1">
    <property type="nucleotide sequence ID" value="NC_008554.1"/>
</dbReference>
<dbReference type="AlphaFoldDB" id="A0LL13"/>
<dbReference type="SUPFAM" id="SSF56954">
    <property type="entry name" value="Outer membrane efflux proteins (OEP)"/>
    <property type="match status" value="1"/>
</dbReference>
<keyword evidence="3" id="KW-1185">Reference proteome</keyword>
<dbReference type="KEGG" id="sfu:Sfum_2435"/>
<dbReference type="eggNOG" id="COG1538">
    <property type="taxonomic scope" value="Bacteria"/>
</dbReference>
<dbReference type="PANTHER" id="PTHR30203:SF24">
    <property type="entry name" value="BLR4935 PROTEIN"/>
    <property type="match status" value="1"/>
</dbReference>
<reference evidence="2 3" key="1">
    <citation type="submission" date="2006-10" db="EMBL/GenBank/DDBJ databases">
        <title>Complete sequence of Syntrophobacter fumaroxidans MPOB.</title>
        <authorList>
            <consortium name="US DOE Joint Genome Institute"/>
            <person name="Copeland A."/>
            <person name="Lucas S."/>
            <person name="Lapidus A."/>
            <person name="Barry K."/>
            <person name="Detter J.C."/>
            <person name="Glavina del Rio T."/>
            <person name="Hammon N."/>
            <person name="Israni S."/>
            <person name="Pitluck S."/>
            <person name="Goltsman E.G."/>
            <person name="Martinez M."/>
            <person name="Schmutz J."/>
            <person name="Larimer F."/>
            <person name="Land M."/>
            <person name="Hauser L."/>
            <person name="Kyrpides N."/>
            <person name="Kim E."/>
            <person name="Boone D.R."/>
            <person name="Brockman F."/>
            <person name="Culley D."/>
            <person name="Ferry J."/>
            <person name="Gunsalus R."/>
            <person name="McInerney M.J."/>
            <person name="Morrison M."/>
            <person name="Plugge C."/>
            <person name="Rohlin L."/>
            <person name="Scholten J."/>
            <person name="Sieber J."/>
            <person name="Stams A.J.M."/>
            <person name="Worm P."/>
            <person name="Henstra A.M."/>
            <person name="Richardson P."/>
        </authorList>
    </citation>
    <scope>NUCLEOTIDE SEQUENCE [LARGE SCALE GENOMIC DNA]</scope>
    <source>
        <strain evidence="3">DSM 10017 / MPOB</strain>
    </source>
</reference>
<dbReference type="InterPro" id="IPR010131">
    <property type="entry name" value="MdtP/NodT-like"/>
</dbReference>
<dbReference type="EMBL" id="CP000478">
    <property type="protein sequence ID" value="ABK18115.1"/>
    <property type="molecule type" value="Genomic_DNA"/>
</dbReference>
<dbReference type="Gene3D" id="1.20.1600.10">
    <property type="entry name" value="Outer membrane efflux proteins (OEP)"/>
    <property type="match status" value="1"/>
</dbReference>
<proteinExistence type="inferred from homology"/>
<dbReference type="Proteomes" id="UP000001784">
    <property type="component" value="Chromosome"/>
</dbReference>
<dbReference type="OrthoDB" id="9769048at2"/>
<dbReference type="InParanoid" id="A0LL13"/>
<gene>
    <name evidence="2" type="ordered locus">Sfum_2435</name>
</gene>
<evidence type="ECO:0000313" key="3">
    <source>
        <dbReference type="Proteomes" id="UP000001784"/>
    </source>
</evidence>
<name>A0LL13_SYNFM</name>
<accession>A0LL13</accession>
<sequence precursor="true">MFVKKALKGIPLAIVLCVIGAPNVHSKDLLSAGTTPSAPEEPKKSETITLGELLKIAVENNPAIQASESAAHAKKASISAARTLPDPTVTLQSMGDVIPGKLQRGDPSSARVIGVEQEIPFPGKLGLKGKIASIEAEVEQLNHTQTRRQIVAELKQAYYELFLVTKSMEIVRTNMKLLQDLAEVAETRYRVGQGIQQDALKAQVEISKNIERLLRLDQRRVTAEAQINRLLNRPPDAPLGKPADFQKAELKYSLEELSQMAKLNSTALQVREREVERGQRTVELAQRGYYPDFSFGFNYYDREENPKMYGWMLKASVPLYFWRKQRPESESARSSLESARKMRESTTVSLDSEIKQLYTVATSSDRLVKLYATVLVPQTKFSLQSAIANYQVGKADFLTLIDSFLALQEVELKMYESLSDFEKALAQTELLVGTDLTG</sequence>
<protein>
    <submittedName>
        <fullName evidence="2">Outer membrane efflux protein</fullName>
    </submittedName>
</protein>
<dbReference type="STRING" id="335543.Sfum_2435"/>
<dbReference type="Pfam" id="PF02321">
    <property type="entry name" value="OEP"/>
    <property type="match status" value="2"/>
</dbReference>
<dbReference type="InterPro" id="IPR003423">
    <property type="entry name" value="OMP_efflux"/>
</dbReference>